<keyword evidence="2" id="KW-0812">Transmembrane</keyword>
<evidence type="ECO:0000256" key="2">
    <source>
        <dbReference type="SAM" id="Phobius"/>
    </source>
</evidence>
<feature type="compositionally biased region" description="Basic and acidic residues" evidence="1">
    <location>
        <begin position="350"/>
        <end position="367"/>
    </location>
</feature>
<feature type="compositionally biased region" description="Polar residues" evidence="1">
    <location>
        <begin position="223"/>
        <end position="237"/>
    </location>
</feature>
<sequence length="4434" mass="484291">MANSDSTVEFDTSLFLQFLFSVIFLFVCCFTLMLYVDKALAFATVVLLRFLVLPRNIRIGLSGLHIAPLQGRVLFRDFTFQTENLSLHIVDGYVTLAFWGFWFKRSRWSRVHEYMVCDTLVGTRCRVRRNLAYVKGTVVHVDVEKRKVSVQFDEQGTNSSGDDIDVDDAGTGTEPHPDPLPRLSGDLNHSVLRETNSTHNSNYSSAGESPNVKEATPAPLPPQSQCRSTLKEFTTPVSVPDAEALKRGSNPPARSEGLGDEVVKVVDANDVFVRSRAGLLQIHLNGVRLCIYNATGKYLDLAKAAATQAANSASATAAGSVREGRGNNNNGSNTAAAAAAAAAAARRDKRGPTADEKKTRKAEEALRRHGKVATAKEGVKRAVIQWVRKAADNSQGWEQNDLDAQGMTEPPVSAEVRAARKLQEHNILNTSFAQKFFNFIGCVELEICSAHVDLGAVAGTHPYFLHLTFHQGEGRVFLTKDSCPALDLYRFVTELTLREVDVRMAQLDSKLSKTQVMRNATLYECARLLFSGVAESYEHLPFETPSSSELISQYGVLMDGKDKGTVHLVCYKDAANVYAGEPVRRGALPTTGVEVLIDTPVIRYGPWLEYCRMQLWQYFLPPNYLPLQELQFVVGLPRPNAGFELLVLFLRDTTCEIPFKRRSIVPSPPFGIKDSRRKAKMVATIGAGAQYIQPAFFLLPKEEKQVFQGLFIAKDVTVWANCVLDRETILCHADSVQFFVDRQDDRLWNGRKLFNILTKLSGVEMYWYMVYVDYFLDLLNDWQFAASMYHDAPLSTELFNTLNRSVRDFIPNVKRFEVFVESTASIHLNVNTHNVVYAEDPNDLAHNIMATVKLQSGSFSVVLPSDQYQLSYENEVTRPLEASAREIKAYLSLPPSHPLHDQASATIPWAYSETFKMNGLFVMQVPNQSIPISRDNMDPTTGRTKLHNYFTLDLEFTNLRGTLMGTHIKALIQSFQNIFLDNTFTIAPDELFWLLAKLQSHATTGKNKRKEFKQFLEQSQPAGNDMEICVSVRLVDVSATATTGQVNGSPQVNLSTGLVTFTYVKQFAVTDTGVTLSPITVRFPDRRGNFSRNAESNMVVGAIAVALTKHFGQMPLKPKVHESMEVIVDGVSLEATAEQLMLLVDVAQTIGRHLLAEDMMMEAEVADALSAAELLAEKVVRAGPLRNTTDAPRSGGMRRRRAGRGGTALFGSGAAVPAGPVALNASFEPSPDDPEGTSRVDDDDDAAGDAVEMQEWRSARRAAALPQGFQIPGEMEGEEEEVQVSVQPSFITSTPTTTAVPFSQTASAVSPQEPLEPFNTGGGGVPILHSYENDAARPSTVGKHGHSRKRRRLFFADSPTSSAHTSDTEHDVAHQHPFASTVPYDVALGFANFMDECNKASDDSKDYGLFFLMVNIGSVRGVVRIGEDGYAALELPAGVTMAQSTVNDGNSNKRLSAAAKDLGVQLMLHRTSEMALFYLPSLKDESAGGNYLEVMALHTSLCVRQYVAYPFDKSLENHRSKQMQFVEENDYEQLIGFPFQNAATHCPPTVPSKTPAAAAANAETAGQGVSSSTRRTPSTAVAMPEPATMPRPTPLNKTKAADLAAAAATMSLVTEAPDAATRGYSPVANQASGSVPPMPPTTRSWIPAELLLHPPGSSAEGDNSAASPLQPRPFPHDSRGSDVSSDSLDTMAHNNNAKGNDNDASGGKWSGCASLSDTMFPTDKEKPEDSNRFETCVSLSADSSASCTGSTDDFFNDSSSEDSSRRMVDNRAFAADRCVGHSGNDGPVPARAGRSPQAPQGPQSTKPSTAPSKGFPAGGAPGARGSSAASVHVPPHLFYRTFDKAESDDNGVCATDYWPPQRPSGPQKVRDRTGFHAQLPIVGFYPNLDLPTRAPVFFSSMKRDMLQAEADLFAWARCVVDNRERSKHNSTSRHLHVALLDPMTVLVTPEAAVLAGAAVRLFLQMHASLGGPKNTDLQRAASPLVNAANSTSPAAAPPRLLRSHAKKSKTRTQQKRWLWEDNIMSVSVPAIEVKLLTRLPVPAENLPDPSCAVDGVYSSTILVRNLRGIIAQNRPPSGEEVGDASQKVSASLKLDTFAVVTQIEWEPLQREGNLLAKVPLVWYDSAKPSLAVVFLTQVAGKGKRDLWRGTDGGACNITTAQIACHVTRDFADYVDQLRHLIKEVIEDVRGRLRAAGKERLSGSWIAYNESSSVTPGNTDASPLSPEWNAFVSRAGEGARTHKSSTIQGKGFLGSVTIRLIDTARVRQRIVVNEHEVSHVELRKPFCNFVAVMPRLLRDRQVHIQGVGEIDLVRAHVLPSALHVLRPRAAQRNRSIAAKLPSGSPHNGCGVGGKSPAVSVPTFLGSPQTATMMEGRSAFSISSPQESSAAAAAAARQGPEKGKPLLMIYDGTFTVHQLDLSAKHSDSNYVRLLGKELTGCAESRMESVASRECVQTEALTETISDVLKARLRSKANRARERAKRSRYPAPPESTEQLHLHSTASFFAHQLQLHYVAECAMEPISHESGPRCETTASAPHIMQRNKIFTADIASVVLVAQFASQFNVRGDQTNLHMIVRHVVFDSPYCLQAAEMLHPQVNALVSSWRNAVSEITNSMRRERGDGSKSSVAAATRRGVSFSDKEVSRVRRSSAITLQMQATSITGYAGLPQGIVQKFLLPQISCFTKSSSNGRVDVKLHLHPFTITAHNAPQENYRVVLPHVYLLYSHDTIKMLCSVTMGTIAITITPLFINHTLLTYEKLINDVLVVLSSPAASDETVGSPTSLSPGANDDDGAMRRDSSSWPSGGSGGAGNDDVGQDTHTRGKPKGGRERDAADNRGGGSVRSGGGNPLSSDRKVTSVFADEQQQQQPSVAEPDNSRSSADGPRRRRRSFLFLLQGVRLSYLTSMTTLRFTIRNLNATADTTEGHSRQTLRWVVHVTDAQAALVDRDDHDQMMATYNNLTGASNGASPTVRDMAQVAATAFGNGRGIETANKMKAAHPLGGFLWGSVGLSLTLSSGKVDENRLKKTLQESASFSSYSEELRNALMESFTNSTSKWELAVYEPLVILRIGLDALIKQCLQETEDDVREMKRVTHEESLTAILHLHRLKRFQRLQAKKRRLDRLLRRAQKEQQRKLRTMTEQVAHDMAYRRGGAHPEGSENSGGDMLDHFSTVKSHKVVATVTGFLVVVPFGDAPFRRILEKLPDTFACGKTDRHIHTASCLNRRELIPSYALKIKVSDLSFICNVEVVKRLVPVLVADPSGHPGLPDSIYATGGSVSQGCNTTMLFSGRVLAQDSHVFFTGGSPLRGEVTLSDILRTTSVLGGKGLLTSYAADEHEHSLNNFAVDSIEVPLRVERQSNTMTVGVVVDVSEPKGCISSLLLSLLQQLSLEQPTSKLEAHLLPRRRRGRTSTQAERARASSGGDNQRVLYSEEVQAPTEEPMCLHLDITGRIEASELAVYCFSDPERFSTANTAQNAGAAMGGGSGGSYPDSHTLRATKLSSTERRVGFDMGLTIPGNSRWRTPKNTPADAPGQAGIADNTHNRYLIMSLPLPGVVVRTVARRGRGEGVDDIAMVRAELRVGTMELSPYITALAQEVEMCTTSYVKQRVERNKGIFSFVQQMEEEVPLLGVPLHCALIEVLLPMPRAYAAALGREEMHTAVRLRRSQAQGGGGYAADDGADNDDDDGVRSVSPPPQRRARGLTAVHLTISDFCLVFTTEPAASTSFTLYLDNGGTIDVIFKHFLRNDVKERFLRKFPDVSVAVTLRRLRAECQTKLEVKSLELFLPEAELSISRRSGLIGVVDNIAAYFPCNAEGTEPNLTVRLQHVSQLFLVLDMWSFTTSETLRSIRHLFARGAAGDDIAKRMARTQLGQQVVKGNHALHEVRAKVVDRRRIVFVGLSHALCLCDIGAGSAHHFTIGEAHMVAEAAVRATGCSVNLLIGRATNTSIRSEGVLSGGMIMDNVFAKAFVIQNAEDAEVFVRSPEQRTFREALLVQQVHVNFKERQLKDVFDCKVGDFRGNSMDGIGEEDFTTTDLDASLHHGSLGVTPSTVPALLNFVRNISTIIAEQRRVSAAKLKEKTLHLRHAESATKRPRSVPKAGGANGFDHLPAAGPEHGSDSENSHSSTSTQPARGCIPHFGNRLLRVPCGQFRIGLDDTTVLLGAISSSEATSGCVVVSFSKGRLSFAECPCDDYRAAKKVLVIETHNVELFRPGAPRVVVMGFHGVNHFEFYTRQVLGSAEVGFTLTLRQTNPWTGNPRFRDFEEMIHLIKSFTDKKNADVIKKFGRVDTTTFPADGAGSPLPRERGVTGLAAGMVDLDSQTSPTESIRASPTVENVAAVVKMDERTLKALRSSKFSPQLRFGGDVSVNTEVILNWLGVTEKMLPHVVHMALCDKLEKLLNSLASFASERVHRRKRADTEESAKPPLSRPEEARKLEYH</sequence>
<feature type="compositionally biased region" description="Low complexity" evidence="1">
    <location>
        <begin position="1551"/>
        <end position="1565"/>
    </location>
</feature>
<feature type="compositionally biased region" description="Polar residues" evidence="1">
    <location>
        <begin position="193"/>
        <end position="208"/>
    </location>
</feature>
<feature type="compositionally biased region" description="Polar residues" evidence="1">
    <location>
        <begin position="3512"/>
        <end position="3522"/>
    </location>
</feature>
<feature type="compositionally biased region" description="Basic and acidic residues" evidence="1">
    <location>
        <begin position="2815"/>
        <end position="2833"/>
    </location>
</feature>
<dbReference type="VEuPathDB" id="TriTrypDB:LpyrH10_15_0220"/>
<evidence type="ECO:0000313" key="4">
    <source>
        <dbReference type="Proteomes" id="UP000037923"/>
    </source>
</evidence>
<dbReference type="EMBL" id="LGTL01000015">
    <property type="protein sequence ID" value="KPA77781.1"/>
    <property type="molecule type" value="Genomic_DNA"/>
</dbReference>
<gene>
    <name evidence="3" type="ORF">ABB37_06612</name>
</gene>
<feature type="compositionally biased region" description="Gly residues" evidence="1">
    <location>
        <begin position="2835"/>
        <end position="2846"/>
    </location>
</feature>
<name>A0A0N0DTY7_LEPPY</name>
<dbReference type="GeneID" id="26906898"/>
<dbReference type="Proteomes" id="UP000037923">
    <property type="component" value="Unassembled WGS sequence"/>
</dbReference>
<keyword evidence="2" id="KW-1133">Transmembrane helix</keyword>
<feature type="region of interest" description="Disordered" evidence="1">
    <location>
        <begin position="2770"/>
        <end position="2883"/>
    </location>
</feature>
<feature type="region of interest" description="Disordered" evidence="1">
    <location>
        <begin position="1185"/>
        <end position="1246"/>
    </location>
</feature>
<feature type="region of interest" description="Disordered" evidence="1">
    <location>
        <begin position="3395"/>
        <end position="3424"/>
    </location>
</feature>
<keyword evidence="4" id="KW-1185">Reference proteome</keyword>
<feature type="region of interest" description="Disordered" evidence="1">
    <location>
        <begin position="4078"/>
        <end position="4127"/>
    </location>
</feature>
<dbReference type="OMA" id="PRPNAGF"/>
<protein>
    <recommendedName>
        <fullName evidence="5">Fragile site-associated protein C-terminal domain-containing protein</fullName>
    </recommendedName>
</protein>
<dbReference type="OrthoDB" id="10051416at2759"/>
<feature type="region of interest" description="Disordered" evidence="1">
    <location>
        <begin position="1551"/>
        <end position="1595"/>
    </location>
</feature>
<proteinExistence type="predicted"/>
<feature type="compositionally biased region" description="Low complexity" evidence="1">
    <location>
        <begin position="317"/>
        <end position="344"/>
    </location>
</feature>
<evidence type="ECO:0008006" key="5">
    <source>
        <dbReference type="Google" id="ProtNLM"/>
    </source>
</evidence>
<comment type="caution">
    <text evidence="3">The sequence shown here is derived from an EMBL/GenBank/DDBJ whole genome shotgun (WGS) entry which is preliminary data.</text>
</comment>
<feature type="transmembrane region" description="Helical" evidence="2">
    <location>
        <begin position="14"/>
        <end position="32"/>
    </location>
</feature>
<dbReference type="PANTHER" id="PTHR32085">
    <property type="entry name" value="PROTEIN CSF1"/>
    <property type="match status" value="1"/>
</dbReference>
<feature type="compositionally biased region" description="Basic residues" evidence="1">
    <location>
        <begin position="2001"/>
        <end position="2013"/>
    </location>
</feature>
<feature type="region of interest" description="Disordered" evidence="1">
    <location>
        <begin position="1986"/>
        <end position="2013"/>
    </location>
</feature>
<feature type="compositionally biased region" description="Polar residues" evidence="1">
    <location>
        <begin position="1567"/>
        <end position="1579"/>
    </location>
</feature>
<organism evidence="3 4">
    <name type="scientific">Leptomonas pyrrhocoris</name>
    <name type="common">Firebug parasite</name>
    <dbReference type="NCBI Taxonomy" id="157538"/>
    <lineage>
        <taxon>Eukaryota</taxon>
        <taxon>Discoba</taxon>
        <taxon>Euglenozoa</taxon>
        <taxon>Kinetoplastea</taxon>
        <taxon>Metakinetoplastina</taxon>
        <taxon>Trypanosomatida</taxon>
        <taxon>Trypanosomatidae</taxon>
        <taxon>Leishmaniinae</taxon>
        <taxon>Leptomonas</taxon>
    </lineage>
</organism>
<feature type="region of interest" description="Disordered" evidence="1">
    <location>
        <begin position="1624"/>
        <end position="1707"/>
    </location>
</feature>
<feature type="compositionally biased region" description="Basic and acidic residues" evidence="1">
    <location>
        <begin position="4412"/>
        <end position="4434"/>
    </location>
</feature>
<accession>A0A0N0DTY7</accession>
<evidence type="ECO:0000313" key="3">
    <source>
        <dbReference type="EMBL" id="KPA77781.1"/>
    </source>
</evidence>
<dbReference type="GO" id="GO:0006113">
    <property type="term" value="P:fermentation"/>
    <property type="evidence" value="ECO:0007669"/>
    <property type="project" value="InterPro"/>
</dbReference>
<dbReference type="GO" id="GO:0016020">
    <property type="term" value="C:membrane"/>
    <property type="evidence" value="ECO:0007669"/>
    <property type="project" value="InterPro"/>
</dbReference>
<feature type="compositionally biased region" description="Basic residues" evidence="1">
    <location>
        <begin position="2473"/>
        <end position="2485"/>
    </location>
</feature>
<feature type="compositionally biased region" description="Polar residues" evidence="1">
    <location>
        <begin position="1681"/>
        <end position="1703"/>
    </location>
</feature>
<feature type="region of interest" description="Disordered" evidence="1">
    <location>
        <begin position="1741"/>
        <end position="1829"/>
    </location>
</feature>
<keyword evidence="2" id="KW-0472">Membrane</keyword>
<feature type="compositionally biased region" description="Low complexity" evidence="1">
    <location>
        <begin position="1986"/>
        <end position="1998"/>
    </location>
</feature>
<feature type="compositionally biased region" description="Low complexity" evidence="1">
    <location>
        <begin position="1213"/>
        <end position="1222"/>
    </location>
</feature>
<dbReference type="PANTHER" id="PTHR32085:SF3">
    <property type="entry name" value="PROTEIN CSF1"/>
    <property type="match status" value="1"/>
</dbReference>
<feature type="compositionally biased region" description="Acidic residues" evidence="1">
    <location>
        <begin position="1230"/>
        <end position="1246"/>
    </location>
</feature>
<feature type="region of interest" description="Disordered" evidence="1">
    <location>
        <begin position="3507"/>
        <end position="3527"/>
    </location>
</feature>
<feature type="region of interest" description="Disordered" evidence="1">
    <location>
        <begin position="317"/>
        <end position="371"/>
    </location>
</feature>
<feature type="region of interest" description="Disordered" evidence="1">
    <location>
        <begin position="3662"/>
        <end position="3695"/>
    </location>
</feature>
<feature type="compositionally biased region" description="Polar residues" evidence="1">
    <location>
        <begin position="152"/>
        <end position="161"/>
    </location>
</feature>
<evidence type="ECO:0000256" key="1">
    <source>
        <dbReference type="SAM" id="MobiDB-lite"/>
    </source>
</evidence>
<feature type="compositionally biased region" description="Polar residues" evidence="1">
    <location>
        <begin position="1797"/>
        <end position="1809"/>
    </location>
</feature>
<dbReference type="RefSeq" id="XP_015656220.1">
    <property type="nucleotide sequence ID" value="XM_015804927.1"/>
</dbReference>
<feature type="compositionally biased region" description="Polar residues" evidence="1">
    <location>
        <begin position="2775"/>
        <end position="2784"/>
    </location>
</feature>
<feature type="region of interest" description="Disordered" evidence="1">
    <location>
        <begin position="2473"/>
        <end position="2493"/>
    </location>
</feature>
<reference evidence="3 4" key="1">
    <citation type="submission" date="2015-07" db="EMBL/GenBank/DDBJ databases">
        <title>High-quality genome of monoxenous trypanosomatid Leptomonas pyrrhocoris.</title>
        <authorList>
            <person name="Flegontov P."/>
            <person name="Butenko A."/>
            <person name="Firsov S."/>
            <person name="Vlcek C."/>
            <person name="Logacheva M.D."/>
            <person name="Field M."/>
            <person name="Filatov D."/>
            <person name="Flegontova O."/>
            <person name="Gerasimov E."/>
            <person name="Jackson A.P."/>
            <person name="Kelly S."/>
            <person name="Opperdoes F."/>
            <person name="O'Reilly A."/>
            <person name="Votypka J."/>
            <person name="Yurchenko V."/>
            <person name="Lukes J."/>
        </authorList>
    </citation>
    <scope>NUCLEOTIDE SEQUENCE [LARGE SCALE GENOMIC DNA]</scope>
    <source>
        <strain evidence="3">H10</strain>
    </source>
</reference>
<feature type="region of interest" description="Disordered" evidence="1">
    <location>
        <begin position="4405"/>
        <end position="4434"/>
    </location>
</feature>
<dbReference type="InterPro" id="IPR029636">
    <property type="entry name" value="Csf1"/>
</dbReference>
<feature type="region of interest" description="Disordered" evidence="1">
    <location>
        <begin position="152"/>
        <end position="257"/>
    </location>
</feature>